<protein>
    <submittedName>
        <fullName evidence="2">Uncharacterized protein</fullName>
    </submittedName>
</protein>
<keyword evidence="3" id="KW-1185">Reference proteome</keyword>
<gene>
    <name evidence="2" type="ORF">CEXT_699841</name>
</gene>
<proteinExistence type="predicted"/>
<evidence type="ECO:0000313" key="2">
    <source>
        <dbReference type="EMBL" id="GIY76448.1"/>
    </source>
</evidence>
<dbReference type="Proteomes" id="UP001054945">
    <property type="component" value="Unassembled WGS sequence"/>
</dbReference>
<reference evidence="2 3" key="1">
    <citation type="submission" date="2021-06" db="EMBL/GenBank/DDBJ databases">
        <title>Caerostris extrusa draft genome.</title>
        <authorList>
            <person name="Kono N."/>
            <person name="Arakawa K."/>
        </authorList>
    </citation>
    <scope>NUCLEOTIDE SEQUENCE [LARGE SCALE GENOMIC DNA]</scope>
</reference>
<feature type="compositionally biased region" description="Polar residues" evidence="1">
    <location>
        <begin position="44"/>
        <end position="55"/>
    </location>
</feature>
<accession>A0AAV4W220</accession>
<name>A0AAV4W220_CAEEX</name>
<sequence length="167" mass="18971">MTLKDEDGLSFLWVLMSNNLMLKISNFRTRYRPKTQNEDPRHNQIAQNQPSSSETAAIFPSSPSPTLQLATIGFLVSRGAPNLFQPPSLPPIPFNFFFHLVSLIPLRILCIFKRFLSQNSYQFLAQEHSMGFRDFLLWHCPLIFKRGGIADKGACFSPKRSRGTPAV</sequence>
<dbReference type="AlphaFoldDB" id="A0AAV4W220"/>
<feature type="region of interest" description="Disordered" evidence="1">
    <location>
        <begin position="33"/>
        <end position="62"/>
    </location>
</feature>
<organism evidence="2 3">
    <name type="scientific">Caerostris extrusa</name>
    <name type="common">Bark spider</name>
    <name type="synonym">Caerostris bankana</name>
    <dbReference type="NCBI Taxonomy" id="172846"/>
    <lineage>
        <taxon>Eukaryota</taxon>
        <taxon>Metazoa</taxon>
        <taxon>Ecdysozoa</taxon>
        <taxon>Arthropoda</taxon>
        <taxon>Chelicerata</taxon>
        <taxon>Arachnida</taxon>
        <taxon>Araneae</taxon>
        <taxon>Araneomorphae</taxon>
        <taxon>Entelegynae</taxon>
        <taxon>Araneoidea</taxon>
        <taxon>Araneidae</taxon>
        <taxon>Caerostris</taxon>
    </lineage>
</organism>
<evidence type="ECO:0000313" key="3">
    <source>
        <dbReference type="Proteomes" id="UP001054945"/>
    </source>
</evidence>
<comment type="caution">
    <text evidence="2">The sequence shown here is derived from an EMBL/GenBank/DDBJ whole genome shotgun (WGS) entry which is preliminary data.</text>
</comment>
<evidence type="ECO:0000256" key="1">
    <source>
        <dbReference type="SAM" id="MobiDB-lite"/>
    </source>
</evidence>
<dbReference type="EMBL" id="BPLR01015487">
    <property type="protein sequence ID" value="GIY76448.1"/>
    <property type="molecule type" value="Genomic_DNA"/>
</dbReference>